<organism evidence="2 3">
    <name type="scientific">Syntrophus aciditrophicus (strain SB)</name>
    <dbReference type="NCBI Taxonomy" id="56780"/>
    <lineage>
        <taxon>Bacteria</taxon>
        <taxon>Pseudomonadati</taxon>
        <taxon>Thermodesulfobacteriota</taxon>
        <taxon>Syntrophia</taxon>
        <taxon>Syntrophales</taxon>
        <taxon>Syntrophaceae</taxon>
        <taxon>Syntrophus</taxon>
    </lineage>
</organism>
<dbReference type="Gene3D" id="3.40.50.1820">
    <property type="entry name" value="alpha/beta hydrolase"/>
    <property type="match status" value="1"/>
</dbReference>
<reference evidence="2 3" key="1">
    <citation type="journal article" date="2007" name="Proc. Natl. Acad. Sci. U.S.A.">
        <title>The genome of Syntrophus aciditrophicus: life at the thermodynamic limit of microbial growth.</title>
        <authorList>
            <person name="McInerney M.J."/>
            <person name="Rohlin L."/>
            <person name="Mouttaki H."/>
            <person name="Kim U."/>
            <person name="Krupp R.S."/>
            <person name="Rios-Hernandez L."/>
            <person name="Sieber J."/>
            <person name="Struchtemeyer C.G."/>
            <person name="Bhattacharyya A."/>
            <person name="Campbell J.W."/>
            <person name="Gunsalus R.P."/>
        </authorList>
    </citation>
    <scope>NUCLEOTIDE SEQUENCE [LARGE SCALE GENOMIC DNA]</scope>
    <source>
        <strain evidence="2 3">SB</strain>
    </source>
</reference>
<dbReference type="InterPro" id="IPR029058">
    <property type="entry name" value="AB_hydrolase_fold"/>
</dbReference>
<sequence>MALKLYRLRKMKLFGLPLLPDRLPLFFLRLSAILLLPAGFLYSYQHKLLHHPEYVSRSELSEQLASKNLQAWPSLDTYRGILADFDSISSVPAKGTVVLFHGNSGSAISRTNFADHLRVLGYRTILLEYPGYGARKGGLDEETLIADGAESVKRAIQQFGKPVYIMGESLGCGVAAGVISRVAGQVSGALLITPWDNLPNVAQFTYWYLPAKLLTRETYDSIANLKSFAGPLVVVMSEKDEIVPTTSTLNLYRSFAGKKKLYVMPGATHRSWYGHTDQKWWKETLAFLESGSETP</sequence>
<accession>Q2LPL1</accession>
<name>Q2LPL1_SYNAS</name>
<dbReference type="PANTHER" id="PTHR12277">
    <property type="entry name" value="ALPHA/BETA HYDROLASE DOMAIN-CONTAINING PROTEIN"/>
    <property type="match status" value="1"/>
</dbReference>
<dbReference type="STRING" id="56780.SYN_01206"/>
<proteinExistence type="predicted"/>
<gene>
    <name evidence="2" type="ORF">SYN_01206</name>
</gene>
<dbReference type="PANTHER" id="PTHR12277:SF79">
    <property type="entry name" value="XAA-PRO DIPEPTIDYL-PEPTIDASE-RELATED"/>
    <property type="match status" value="1"/>
</dbReference>
<dbReference type="InterPro" id="IPR022742">
    <property type="entry name" value="Hydrolase_4"/>
</dbReference>
<dbReference type="Proteomes" id="UP000001933">
    <property type="component" value="Chromosome"/>
</dbReference>
<evidence type="ECO:0000313" key="2">
    <source>
        <dbReference type="EMBL" id="ABC75897.1"/>
    </source>
</evidence>
<dbReference type="KEGG" id="sat:SYN_01206"/>
<feature type="domain" description="Serine aminopeptidase S33" evidence="1">
    <location>
        <begin position="93"/>
        <end position="198"/>
    </location>
</feature>
<dbReference type="eggNOG" id="COG1073">
    <property type="taxonomic scope" value="Bacteria"/>
</dbReference>
<dbReference type="InParanoid" id="Q2LPL1"/>
<keyword evidence="3" id="KW-1185">Reference proteome</keyword>
<dbReference type="AlphaFoldDB" id="Q2LPL1"/>
<dbReference type="SUPFAM" id="SSF53474">
    <property type="entry name" value="alpha/beta-Hydrolases"/>
    <property type="match status" value="1"/>
</dbReference>
<evidence type="ECO:0000313" key="3">
    <source>
        <dbReference type="Proteomes" id="UP000001933"/>
    </source>
</evidence>
<dbReference type="EMBL" id="CP000252">
    <property type="protein sequence ID" value="ABC75897.1"/>
    <property type="molecule type" value="Genomic_DNA"/>
</dbReference>
<dbReference type="GO" id="GO:0016787">
    <property type="term" value="F:hydrolase activity"/>
    <property type="evidence" value="ECO:0007669"/>
    <property type="project" value="UniProtKB-KW"/>
</dbReference>
<evidence type="ECO:0000259" key="1">
    <source>
        <dbReference type="Pfam" id="PF12146"/>
    </source>
</evidence>
<keyword evidence="2" id="KW-0378">Hydrolase</keyword>
<dbReference type="Pfam" id="PF12146">
    <property type="entry name" value="Hydrolase_4"/>
    <property type="match status" value="1"/>
</dbReference>
<dbReference type="HOGENOM" id="CLU_029375_2_1_7"/>
<protein>
    <submittedName>
        <fullName evidence="2">Hydrolase of the alpha/beta superfamily</fullName>
    </submittedName>
</protein>